<reference evidence="1 2" key="1">
    <citation type="journal article" date="2020" name="Nature">
        <title>Isolation of an archaeon at the prokaryote-eukaryote interface.</title>
        <authorList>
            <person name="Imachi H."/>
            <person name="Nobu M.K."/>
            <person name="Nakahara N."/>
            <person name="Morono Y."/>
            <person name="Ogawara M."/>
            <person name="Takaki Y."/>
            <person name="Takano Y."/>
            <person name="Uematsu K."/>
            <person name="Ikuta T."/>
            <person name="Ito M."/>
            <person name="Matsui Y."/>
            <person name="Miyazaki M."/>
            <person name="Murata K."/>
            <person name="Saito Y."/>
            <person name="Sakai S."/>
            <person name="Song C."/>
            <person name="Tasumi E."/>
            <person name="Yamanaka Y."/>
            <person name="Yamaguchi T."/>
            <person name="Kamagata Y."/>
            <person name="Tamaki H."/>
            <person name="Takai K."/>
        </authorList>
    </citation>
    <scope>NUCLEOTIDE SEQUENCE [LARGE SCALE GENOMIC DNA]</scope>
    <source>
        <strain evidence="1 2">MK-D1</strain>
    </source>
</reference>
<gene>
    <name evidence="1" type="ORF">DSAG12_03670</name>
</gene>
<proteinExistence type="predicted"/>
<protein>
    <submittedName>
        <fullName evidence="1">Uncharacterized protein</fullName>
    </submittedName>
</protein>
<name>A0A5B9DFD5_9ARCH</name>
<keyword evidence="2" id="KW-1185">Reference proteome</keyword>
<evidence type="ECO:0000313" key="1">
    <source>
        <dbReference type="EMBL" id="QEE17832.2"/>
    </source>
</evidence>
<dbReference type="KEGG" id="psyt:DSAG12_03670"/>
<organism evidence="1 2">
    <name type="scientific">Promethearchaeum syntrophicum</name>
    <dbReference type="NCBI Taxonomy" id="2594042"/>
    <lineage>
        <taxon>Archaea</taxon>
        <taxon>Promethearchaeati</taxon>
        <taxon>Promethearchaeota</taxon>
        <taxon>Promethearchaeia</taxon>
        <taxon>Promethearchaeales</taxon>
        <taxon>Promethearchaeaceae</taxon>
        <taxon>Promethearchaeum</taxon>
    </lineage>
</organism>
<reference evidence="1 2" key="2">
    <citation type="journal article" date="2024" name="Int. J. Syst. Evol. Microbiol.">
        <title>Promethearchaeum syntrophicum gen. nov., sp. nov., an anaerobic, obligately syntrophic archaeon, the first isolate of the lineage 'Asgard' archaea, and proposal of the new archaeal phylum Promethearchaeota phyl. nov. and kingdom Promethearchaeati regn. nov.</title>
        <authorList>
            <person name="Imachi H."/>
            <person name="Nobu M.K."/>
            <person name="Kato S."/>
            <person name="Takaki Y."/>
            <person name="Miyazaki M."/>
            <person name="Miyata M."/>
            <person name="Ogawara M."/>
            <person name="Saito Y."/>
            <person name="Sakai S."/>
            <person name="Tahara Y.O."/>
            <person name="Takano Y."/>
            <person name="Tasumi E."/>
            <person name="Uematsu K."/>
            <person name="Yoshimura T."/>
            <person name="Itoh T."/>
            <person name="Ohkuma M."/>
            <person name="Takai K."/>
        </authorList>
    </citation>
    <scope>NUCLEOTIDE SEQUENCE [LARGE SCALE GENOMIC DNA]</scope>
    <source>
        <strain evidence="1 2">MK-D1</strain>
    </source>
</reference>
<accession>A0A5B9DFD5</accession>
<evidence type="ECO:0000313" key="2">
    <source>
        <dbReference type="Proteomes" id="UP000321408"/>
    </source>
</evidence>
<dbReference type="AlphaFoldDB" id="A0A5B9DFD5"/>
<dbReference type="EMBL" id="CP042905">
    <property type="protein sequence ID" value="QEE17832.2"/>
    <property type="molecule type" value="Genomic_DNA"/>
</dbReference>
<dbReference type="Proteomes" id="UP000321408">
    <property type="component" value="Chromosome"/>
</dbReference>
<sequence>MISRKLMNFYLSFFGLNSIISLIASIYGFSLGLFYIIDLILTLLLIGLYFYVFFRKAEYLGFFTLFFMFYGFVNALLFVDFGWSFWIIVPICIIDFIGIVIYSFAKMRRTKQSFRR</sequence>